<feature type="repeat" description="PPR" evidence="2">
    <location>
        <begin position="64"/>
        <end position="98"/>
    </location>
</feature>
<dbReference type="EMBL" id="SMOL01000712">
    <property type="protein sequence ID" value="KAB2600756.1"/>
    <property type="molecule type" value="Genomic_DNA"/>
</dbReference>
<name>A0A5N5FCC5_9ROSA</name>
<reference evidence="3 4" key="1">
    <citation type="submission" date="2019-09" db="EMBL/GenBank/DDBJ databases">
        <authorList>
            <person name="Ou C."/>
        </authorList>
    </citation>
    <scope>NUCLEOTIDE SEQUENCE [LARGE SCALE GENOMIC DNA]</scope>
    <source>
        <strain evidence="3">S2</strain>
        <tissue evidence="3">Leaf</tissue>
    </source>
</reference>
<feature type="repeat" description="PPR" evidence="2">
    <location>
        <begin position="165"/>
        <end position="195"/>
    </location>
</feature>
<dbReference type="FunFam" id="1.25.40.10:FF:000073">
    <property type="entry name" value="Pentatricopeptide repeat-containing protein chloroplastic"/>
    <property type="match status" value="1"/>
</dbReference>
<protein>
    <submittedName>
        <fullName evidence="3">Pentatricopeptide repeat-containing protein</fullName>
    </submittedName>
</protein>
<keyword evidence="1" id="KW-0677">Repeat</keyword>
<dbReference type="OrthoDB" id="1908712at2759"/>
<feature type="repeat" description="PPR" evidence="2">
    <location>
        <begin position="263"/>
        <end position="297"/>
    </location>
</feature>
<dbReference type="InterPro" id="IPR046960">
    <property type="entry name" value="PPR_At4g14850-like_plant"/>
</dbReference>
<dbReference type="InterPro" id="IPR002885">
    <property type="entry name" value="PPR_rpt"/>
</dbReference>
<dbReference type="Pfam" id="PF13041">
    <property type="entry name" value="PPR_2"/>
    <property type="match status" value="3"/>
</dbReference>
<dbReference type="GO" id="GO:0003723">
    <property type="term" value="F:RNA binding"/>
    <property type="evidence" value="ECO:0007669"/>
    <property type="project" value="InterPro"/>
</dbReference>
<dbReference type="FunFam" id="1.25.40.10:FF:000968">
    <property type="entry name" value="Pentatricopeptide repeat-containing protein, mitochondrial"/>
    <property type="match status" value="1"/>
</dbReference>
<dbReference type="PROSITE" id="PS51375">
    <property type="entry name" value="PPR"/>
    <property type="match status" value="4"/>
</dbReference>
<dbReference type="PANTHER" id="PTHR47926">
    <property type="entry name" value="PENTATRICOPEPTIDE REPEAT-CONTAINING PROTEIN"/>
    <property type="match status" value="1"/>
</dbReference>
<reference evidence="3 4" key="2">
    <citation type="submission" date="2019-11" db="EMBL/GenBank/DDBJ databases">
        <title>A de novo genome assembly of a pear dwarfing rootstock.</title>
        <authorList>
            <person name="Wang F."/>
            <person name="Wang J."/>
            <person name="Li S."/>
            <person name="Zhang Y."/>
            <person name="Fang M."/>
            <person name="Ma L."/>
            <person name="Zhao Y."/>
            <person name="Jiang S."/>
        </authorList>
    </citation>
    <scope>NUCLEOTIDE SEQUENCE [LARGE SCALE GENOMIC DNA]</scope>
    <source>
        <strain evidence="3">S2</strain>
        <tissue evidence="3">Leaf</tissue>
    </source>
</reference>
<sequence length="586" mass="64619">MVLLDLINKCSGFRSFKQIHAQILASGLASNDLVASSVVGFLGKSVTSVDYACDFLKQVDWRDSSFPFNLLISGCASGDAPRAAYLAFRRIVRDGFSPDMFTVSAVMKSCVKFSGKGEGRQVHGVVVKMGFQCDVYVQNSLVHFYSVCGDCGSAVKVFDEMPERDVVSWTGLISGHVKSGLFDEAMSLFSRMDVKPNVATFVSVLVACGRMGYLSVGKGIHGLIFKRSLGTDLVVGNAVLDMYVKCESLCDAKKFFDELPERDIVSWTSMISGLVQCKRARESLELFCDMQSLGIEPDKIILASVLSACASLGALDYGRWVHEYIDRKGIQWDVHIGTSLIDMYAKCGCIQMALQTFDELRCGNVSTWNALLGGLAMHGHGHEALKKFEEMTRSGPRPNAVTFLAILTACCHAGLVDAGCRYFYQMISQPYNLSPKLEHYGCMVDLLCRAGRLGEARELINTMPMEPDVLIWGALLSACKAKGDIELSQEILDHLLKLKSQHSGAYVLLSNIYAINRRWVDVTRVRKLMKKKGIQKSPGSSVIEVDGKAHEFVVGDTSHPQKDDIHMFLNILAKQIYLEGIFPIHS</sequence>
<dbReference type="GO" id="GO:0009451">
    <property type="term" value="P:RNA modification"/>
    <property type="evidence" value="ECO:0007669"/>
    <property type="project" value="InterPro"/>
</dbReference>
<keyword evidence="4" id="KW-1185">Reference proteome</keyword>
<dbReference type="FunFam" id="1.25.40.10:FF:000031">
    <property type="entry name" value="Pentatricopeptide repeat-containing protein mitochondrial"/>
    <property type="match status" value="1"/>
</dbReference>
<proteinExistence type="predicted"/>
<feature type="repeat" description="PPR" evidence="2">
    <location>
        <begin position="364"/>
        <end position="398"/>
    </location>
</feature>
<dbReference type="InterPro" id="IPR011990">
    <property type="entry name" value="TPR-like_helical_dom_sf"/>
</dbReference>
<evidence type="ECO:0000256" key="2">
    <source>
        <dbReference type="PROSITE-ProRule" id="PRU00708"/>
    </source>
</evidence>
<dbReference type="Gene3D" id="1.25.40.10">
    <property type="entry name" value="Tetratricopeptide repeat domain"/>
    <property type="match status" value="4"/>
</dbReference>
<dbReference type="AlphaFoldDB" id="A0A5N5FCC5"/>
<accession>A0A5N5FCC5</accession>
<dbReference type="NCBIfam" id="TIGR00756">
    <property type="entry name" value="PPR"/>
    <property type="match status" value="5"/>
</dbReference>
<dbReference type="Pfam" id="PF20431">
    <property type="entry name" value="E_motif"/>
    <property type="match status" value="1"/>
</dbReference>
<dbReference type="PANTHER" id="PTHR47926:SF459">
    <property type="entry name" value="PENTATRICOPEPTIDE REPEAT-CONTAINING PROTEIN"/>
    <property type="match status" value="1"/>
</dbReference>
<comment type="caution">
    <text evidence="3">The sequence shown here is derived from an EMBL/GenBank/DDBJ whole genome shotgun (WGS) entry which is preliminary data.</text>
</comment>
<organism evidence="3 4">
    <name type="scientific">Pyrus ussuriensis x Pyrus communis</name>
    <dbReference type="NCBI Taxonomy" id="2448454"/>
    <lineage>
        <taxon>Eukaryota</taxon>
        <taxon>Viridiplantae</taxon>
        <taxon>Streptophyta</taxon>
        <taxon>Embryophyta</taxon>
        <taxon>Tracheophyta</taxon>
        <taxon>Spermatophyta</taxon>
        <taxon>Magnoliopsida</taxon>
        <taxon>eudicotyledons</taxon>
        <taxon>Gunneridae</taxon>
        <taxon>Pentapetalae</taxon>
        <taxon>rosids</taxon>
        <taxon>fabids</taxon>
        <taxon>Rosales</taxon>
        <taxon>Rosaceae</taxon>
        <taxon>Amygdaloideae</taxon>
        <taxon>Maleae</taxon>
        <taxon>Pyrus</taxon>
    </lineage>
</organism>
<evidence type="ECO:0000313" key="4">
    <source>
        <dbReference type="Proteomes" id="UP000327157"/>
    </source>
</evidence>
<dbReference type="InterPro" id="IPR046848">
    <property type="entry name" value="E_motif"/>
</dbReference>
<evidence type="ECO:0000313" key="3">
    <source>
        <dbReference type="EMBL" id="KAB2600756.1"/>
    </source>
</evidence>
<evidence type="ECO:0000256" key="1">
    <source>
        <dbReference type="ARBA" id="ARBA00022737"/>
    </source>
</evidence>
<dbReference type="Pfam" id="PF01535">
    <property type="entry name" value="PPR"/>
    <property type="match status" value="2"/>
</dbReference>
<dbReference type="FunFam" id="1.25.40.10:FF:000366">
    <property type="entry name" value="Pentatricopeptide (PPR) repeat-containing protein"/>
    <property type="match status" value="1"/>
</dbReference>
<dbReference type="Proteomes" id="UP000327157">
    <property type="component" value="Unassembled WGS sequence"/>
</dbReference>
<gene>
    <name evidence="3" type="ORF">D8674_040144</name>
</gene>